<dbReference type="Gene3D" id="3.90.110.10">
    <property type="entry name" value="Lactate dehydrogenase/glycoside hydrolase, family 4, C-terminal"/>
    <property type="match status" value="1"/>
</dbReference>
<dbReference type="PANTHER" id="PTHR23382">
    <property type="entry name" value="MALATE DEHYDROGENASE"/>
    <property type="match status" value="1"/>
</dbReference>
<feature type="domain" description="Lactate/malate dehydrogenase C-terminal" evidence="5">
    <location>
        <begin position="283"/>
        <end position="355"/>
    </location>
</feature>
<evidence type="ECO:0000313" key="6">
    <source>
        <dbReference type="Proteomes" id="UP000695022"/>
    </source>
</evidence>
<evidence type="ECO:0000313" key="7">
    <source>
        <dbReference type="RefSeq" id="XP_014672104.1"/>
    </source>
</evidence>
<evidence type="ECO:0000256" key="3">
    <source>
        <dbReference type="ARBA" id="ARBA00023002"/>
    </source>
</evidence>
<dbReference type="PROSITE" id="PS00068">
    <property type="entry name" value="MDH"/>
    <property type="match status" value="1"/>
</dbReference>
<dbReference type="InterPro" id="IPR001236">
    <property type="entry name" value="Lactate/malate_DH_N"/>
</dbReference>
<evidence type="ECO:0000259" key="5">
    <source>
        <dbReference type="Pfam" id="PF02866"/>
    </source>
</evidence>
<evidence type="ECO:0000256" key="2">
    <source>
        <dbReference type="ARBA" id="ARBA00019899"/>
    </source>
</evidence>
<comment type="similarity">
    <text evidence="1">Belongs to the LDH/MDH superfamily. MDH type 2 family.</text>
</comment>
<accession>A0ABM1EIT3</accession>
<dbReference type="Pfam" id="PF00056">
    <property type="entry name" value="Ldh_1_N"/>
    <property type="match status" value="1"/>
</dbReference>
<dbReference type="Gene3D" id="3.40.50.720">
    <property type="entry name" value="NAD(P)-binding Rossmann-like Domain"/>
    <property type="match status" value="1"/>
</dbReference>
<feature type="domain" description="Lactate/malate dehydrogenase N-terminal" evidence="4">
    <location>
        <begin position="164"/>
        <end position="257"/>
    </location>
</feature>
<dbReference type="RefSeq" id="XP_014672104.1">
    <property type="nucleotide sequence ID" value="XM_014816618.1"/>
</dbReference>
<dbReference type="Proteomes" id="UP000695022">
    <property type="component" value="Unplaced"/>
</dbReference>
<reference evidence="7" key="1">
    <citation type="submission" date="2025-08" db="UniProtKB">
        <authorList>
            <consortium name="RefSeq"/>
        </authorList>
    </citation>
    <scope>IDENTIFICATION</scope>
</reference>
<dbReference type="InterPro" id="IPR001252">
    <property type="entry name" value="Malate_DH_AS"/>
</dbReference>
<proteinExistence type="inferred from homology"/>
<protein>
    <recommendedName>
        <fullName evidence="2">Malate dehydrogenase, cytoplasmic</fullName>
    </recommendedName>
</protein>
<dbReference type="Pfam" id="PF02866">
    <property type="entry name" value="Ldh_1_C"/>
    <property type="match status" value="1"/>
</dbReference>
<name>A0ABM1EIT3_PRICU</name>
<organism evidence="6 7">
    <name type="scientific">Priapulus caudatus</name>
    <name type="common">Priapulid worm</name>
    <dbReference type="NCBI Taxonomy" id="37621"/>
    <lineage>
        <taxon>Eukaryota</taxon>
        <taxon>Metazoa</taxon>
        <taxon>Ecdysozoa</taxon>
        <taxon>Scalidophora</taxon>
        <taxon>Priapulida</taxon>
        <taxon>Priapulimorpha</taxon>
        <taxon>Priapulimorphida</taxon>
        <taxon>Priapulidae</taxon>
        <taxon>Priapulus</taxon>
    </lineage>
</organism>
<keyword evidence="6" id="KW-1185">Reference proteome</keyword>
<gene>
    <name evidence="7" type="primary">LOC106812684</name>
</gene>
<sequence>MSMASGVVQVQPIWTELGPERAKALPAFHAFTGADNTGRFSRIGKATWLQVYFKAGGEVINALQMLSDAAEVTEELLLTLTTFVCSAYAPKGIQIASIPELRWHLFCKHMAESDKLPPTLGALKQHIHRVQIQATVQECLFSPIMHRPLPVQHSLFFGDDQPLELIMLDVKPLMGVLEGVLMELNDCAFPLLRGIIATADEETAFTNVDAALLLSAMPRKWGMERKDLLAANVKMVRSQGKALNKWAKKSVKVVVVEIQQTPVQPIAAKYAPSIPSRNFSAMTRLDQNRAQSQVAARVRESGVGVDAVSGIVVWGNHSSSQIPDVSHASVEKDGRVMSVCEAVGGNEWLKESFVKVREQCIFENEISSVVHHFASSLVSIRHKPFAFQPETAWTQSELEMNQVRPPATAFSLIAYI</sequence>
<evidence type="ECO:0000259" key="4">
    <source>
        <dbReference type="Pfam" id="PF00056"/>
    </source>
</evidence>
<dbReference type="InterPro" id="IPR022383">
    <property type="entry name" value="Lactate/malate_DH_C"/>
</dbReference>
<dbReference type="InterPro" id="IPR036291">
    <property type="entry name" value="NAD(P)-bd_dom_sf"/>
</dbReference>
<dbReference type="SUPFAM" id="SSF51735">
    <property type="entry name" value="NAD(P)-binding Rossmann-fold domains"/>
    <property type="match status" value="1"/>
</dbReference>
<dbReference type="InterPro" id="IPR015955">
    <property type="entry name" value="Lactate_DH/Glyco_Ohase_4_C"/>
</dbReference>
<evidence type="ECO:0000256" key="1">
    <source>
        <dbReference type="ARBA" id="ARBA00009613"/>
    </source>
</evidence>
<dbReference type="InterPro" id="IPR010945">
    <property type="entry name" value="Malate_DH_type2"/>
</dbReference>
<dbReference type="GeneID" id="106812684"/>
<dbReference type="SUPFAM" id="SSF56327">
    <property type="entry name" value="LDH C-terminal domain-like"/>
    <property type="match status" value="1"/>
</dbReference>
<keyword evidence="3" id="KW-0560">Oxidoreductase</keyword>